<dbReference type="RefSeq" id="WP_164917970.1">
    <property type="nucleotide sequence ID" value="NZ_BJNC01000001.1"/>
</dbReference>
<organism evidence="1 2">
    <name type="scientific">Brevundimonas diminuta</name>
    <name type="common">Pseudomonas diminuta</name>
    <dbReference type="NCBI Taxonomy" id="293"/>
    <lineage>
        <taxon>Bacteria</taxon>
        <taxon>Pseudomonadati</taxon>
        <taxon>Pseudomonadota</taxon>
        <taxon>Alphaproteobacteria</taxon>
        <taxon>Caulobacterales</taxon>
        <taxon>Caulobacteraceae</taxon>
        <taxon>Brevundimonas</taxon>
    </lineage>
</organism>
<dbReference type="EMBL" id="CP066026">
    <property type="protein sequence ID" value="QQB89269.1"/>
    <property type="molecule type" value="Genomic_DNA"/>
</dbReference>
<sequence length="155" mass="17413">MSSNGKPKLEWWPSGTIPAPLSIVWCAFPDHIAPEKPGPKSRPALVLGVRYASDPPDGTHLVRVVYGTSNLKTGQRPHDFIIGNFATRLICRLPQATRFDLDKVLWLPWAAPYFVAREGQQTPVISVLPQSEQQDFAWHMGYREQLGLNEHLKSC</sequence>
<keyword evidence="2" id="KW-1185">Reference proteome</keyword>
<evidence type="ECO:0000313" key="2">
    <source>
        <dbReference type="Proteomes" id="UP000596117"/>
    </source>
</evidence>
<evidence type="ECO:0008006" key="3">
    <source>
        <dbReference type="Google" id="ProtNLM"/>
    </source>
</evidence>
<name>A0A7T4GI60_BREDI</name>
<proteinExistence type="predicted"/>
<accession>A0A7T4GI60</accession>
<dbReference type="Proteomes" id="UP000596117">
    <property type="component" value="Chromosome"/>
</dbReference>
<reference evidence="1 2" key="1">
    <citation type="submission" date="2020-12" db="EMBL/GenBank/DDBJ databases">
        <title>FDA dAtabase for Regulatory Grade micrObial Sequences (FDA-ARGOS): Supporting development and validation of Infectious Disease Dx tests.</title>
        <authorList>
            <person name="Kerrigan L."/>
            <person name="Long C."/>
            <person name="Tallon L."/>
            <person name="Sadzewicz L."/>
            <person name="Zhao X."/>
            <person name="Boylan J."/>
            <person name="Ott S."/>
            <person name="Bowen H."/>
            <person name="Vavikolanu K."/>
            <person name="Mehta A."/>
            <person name="Aluvathingal J."/>
            <person name="Nadendla S."/>
            <person name="Yan Y."/>
            <person name="Sichtig H."/>
        </authorList>
    </citation>
    <scope>NUCLEOTIDE SEQUENCE [LARGE SCALE GENOMIC DNA]</scope>
    <source>
        <strain evidence="1 2">FDAARGOS_1026</strain>
    </source>
</reference>
<protein>
    <recommendedName>
        <fullName evidence="3">Type II toxin-antitoxin system PemK/MazF family toxin</fullName>
    </recommendedName>
</protein>
<evidence type="ECO:0000313" key="1">
    <source>
        <dbReference type="EMBL" id="QQB89269.1"/>
    </source>
</evidence>
<gene>
    <name evidence="1" type="ORF">I6H83_02165</name>
</gene>